<gene>
    <name evidence="9" type="ORF">METZ01_LOCUS179778</name>
</gene>
<evidence type="ECO:0000256" key="8">
    <source>
        <dbReference type="ARBA" id="ARBA00023146"/>
    </source>
</evidence>
<keyword evidence="6" id="KW-0067">ATP-binding</keyword>
<dbReference type="SUPFAM" id="SSF48163">
    <property type="entry name" value="An anticodon-binding domain of class I aminoacyl-tRNA synthetases"/>
    <property type="match status" value="1"/>
</dbReference>
<evidence type="ECO:0008006" key="10">
    <source>
        <dbReference type="Google" id="ProtNLM"/>
    </source>
</evidence>
<evidence type="ECO:0000313" key="9">
    <source>
        <dbReference type="EMBL" id="SVB26924.1"/>
    </source>
</evidence>
<evidence type="ECO:0000256" key="1">
    <source>
        <dbReference type="ARBA" id="ARBA00004496"/>
    </source>
</evidence>
<evidence type="ECO:0000256" key="5">
    <source>
        <dbReference type="ARBA" id="ARBA00022741"/>
    </source>
</evidence>
<dbReference type="InterPro" id="IPR020751">
    <property type="entry name" value="aa-tRNA-synth_I_codon-bd_sub2"/>
</dbReference>
<keyword evidence="4" id="KW-0436">Ligase</keyword>
<evidence type="ECO:0000256" key="4">
    <source>
        <dbReference type="ARBA" id="ARBA00022598"/>
    </source>
</evidence>
<feature type="non-terminal residue" evidence="9">
    <location>
        <position position="1"/>
    </location>
</feature>
<dbReference type="InterPro" id="IPR008925">
    <property type="entry name" value="aa_tRNA-synth_I_cd-bd_sf"/>
</dbReference>
<name>A0A382CM66_9ZZZZ</name>
<accession>A0A382CM66</accession>
<evidence type="ECO:0000256" key="7">
    <source>
        <dbReference type="ARBA" id="ARBA00022917"/>
    </source>
</evidence>
<dbReference type="Gene3D" id="1.10.10.350">
    <property type="match status" value="1"/>
</dbReference>
<keyword evidence="8" id="KW-0030">Aminoacyl-tRNA synthetase</keyword>
<organism evidence="9">
    <name type="scientific">marine metagenome</name>
    <dbReference type="NCBI Taxonomy" id="408172"/>
    <lineage>
        <taxon>unclassified sequences</taxon>
        <taxon>metagenomes</taxon>
        <taxon>ecological metagenomes</taxon>
    </lineage>
</organism>
<keyword evidence="7" id="KW-0648">Protein biosynthesis</keyword>
<dbReference type="GO" id="GO:0005737">
    <property type="term" value="C:cytoplasm"/>
    <property type="evidence" value="ECO:0007669"/>
    <property type="project" value="UniProtKB-SubCell"/>
</dbReference>
<dbReference type="GO" id="GO:0006430">
    <property type="term" value="P:lysyl-tRNA aminoacylation"/>
    <property type="evidence" value="ECO:0007669"/>
    <property type="project" value="InterPro"/>
</dbReference>
<dbReference type="GO" id="GO:0005524">
    <property type="term" value="F:ATP binding"/>
    <property type="evidence" value="ECO:0007669"/>
    <property type="project" value="UniProtKB-KW"/>
</dbReference>
<reference evidence="9" key="1">
    <citation type="submission" date="2018-05" db="EMBL/GenBank/DDBJ databases">
        <authorList>
            <person name="Lanie J.A."/>
            <person name="Ng W.-L."/>
            <person name="Kazmierczak K.M."/>
            <person name="Andrzejewski T.M."/>
            <person name="Davidsen T.M."/>
            <person name="Wayne K.J."/>
            <person name="Tettelin H."/>
            <person name="Glass J.I."/>
            <person name="Rusch D."/>
            <person name="Podicherti R."/>
            <person name="Tsui H.-C.T."/>
            <person name="Winkler M.E."/>
        </authorList>
    </citation>
    <scope>NUCLEOTIDE SEQUENCE</scope>
</reference>
<keyword evidence="5" id="KW-0547">Nucleotide-binding</keyword>
<dbReference type="EMBL" id="UINC01035083">
    <property type="protein sequence ID" value="SVB26924.1"/>
    <property type="molecule type" value="Genomic_DNA"/>
</dbReference>
<comment type="similarity">
    <text evidence="2">Belongs to the class-I aminoacyl-tRNA synthetase family.</text>
</comment>
<evidence type="ECO:0000256" key="3">
    <source>
        <dbReference type="ARBA" id="ARBA00022490"/>
    </source>
</evidence>
<proteinExistence type="inferred from homology"/>
<sequence length="132" mass="15183">IFKDERVKRVNSKLIDYGTIKETNSHIDALIKLAGNYSDDFEETKIPSTKFIIDDSSKMGLKQLADLLSKNEKIEDLQNLIYDIAKKNQTQPKDFFKILYQILLSTNRGPKIGPLIEDIGKKKVADTIYRYV</sequence>
<dbReference type="AlphaFoldDB" id="A0A382CM66"/>
<evidence type="ECO:0000256" key="2">
    <source>
        <dbReference type="ARBA" id="ARBA00005594"/>
    </source>
</evidence>
<comment type="subcellular location">
    <subcellularLocation>
        <location evidence="1">Cytoplasm</location>
    </subcellularLocation>
</comment>
<evidence type="ECO:0000256" key="6">
    <source>
        <dbReference type="ARBA" id="ARBA00022840"/>
    </source>
</evidence>
<protein>
    <recommendedName>
        <fullName evidence="10">Lysine--tRNA ligase</fullName>
    </recommendedName>
</protein>
<dbReference type="PANTHER" id="PTHR37940:SF1">
    <property type="entry name" value="LYSINE--TRNA LIGASE"/>
    <property type="match status" value="1"/>
</dbReference>
<dbReference type="PANTHER" id="PTHR37940">
    <property type="entry name" value="LYSINE--TRNA LIGASE"/>
    <property type="match status" value="1"/>
</dbReference>
<dbReference type="GO" id="GO:0000049">
    <property type="term" value="F:tRNA binding"/>
    <property type="evidence" value="ECO:0007669"/>
    <property type="project" value="InterPro"/>
</dbReference>
<dbReference type="InterPro" id="IPR002904">
    <property type="entry name" value="Lys-tRNA-ligase"/>
</dbReference>
<keyword evidence="3" id="KW-0963">Cytoplasm</keyword>
<dbReference type="GO" id="GO:0004824">
    <property type="term" value="F:lysine-tRNA ligase activity"/>
    <property type="evidence" value="ECO:0007669"/>
    <property type="project" value="InterPro"/>
</dbReference>